<sequence length="852" mass="100113">MGKLETCINNDEKKWKKKDTLILNIFHNAKNLFPKNNLQYTYINTFLLCLYFTFLHKYLDQTLPSLYKSIENDFNINVKTLYYMNTIYKLAYSGFNFFFALFFDYTFKKIILEKYEKVDKRVRSANCNRDNKRDNIDNKNCDKRNQRNNQNRNSSGNDTHYKILFKGESEHQEKGSKQMDQNCTRESMEKSEVSNSRTNNSYAKTVEDEKTWNNKIEEENSTYTNDEVIWGEYRYTLKILVVSSIIYVVVIFGIMASNNFINFFFFMFIMGINNSCIYILIQKIYTNKVFSDNRSTIFGFLHFFSSISHMLSISINTNLSNKIYFGINGWRICYFVISFFPIIVSIFLLKLIKHSKFKENGNKKSNLSYLVSFDNVTETSNESDKENYCKRESYKLTKFSISGRGKKKKKEEEILFFNSENNNYSQNESYNEPNEKADHLPFEMKKSCDRNNILNRELGNASKMRDKNSYLSNTGISGLGKETSINDDFNISCIISNDDRINSNLVKRSFKHSTSKKTNSEQGEDANLSTTMSNSEMSKENYDNHENCVNGVNNHKDLLNNSLNDRTYQSWGEVRNSTSIFSKRKDEKEKQEEQDELVNLLEGDEKEKEKKLKYEFSYLYEIKYVFKNYSFWLMITMGMLNGIPKHVLSLMIYFFQYCNISDFKSGLIMSLSWLCASLISPFIGIISDYIYKLNKDINRQLIGMCTHCLRIILMFIMFFFIPKEAESFIYFVIISLFMGVLSGWINIGTHKPIIIDIVKQKHTAFVMALMSAFENIGSSIIGTFFLSFLLNRYNYIDKRKMSNIDLNINKHNVKVLSDVLLILTCLPWLISLCLLYVLKFTYKKDKLYNNMF</sequence>
<feature type="transmembrane region" description="Helical" evidence="7">
    <location>
        <begin position="87"/>
        <end position="107"/>
    </location>
</feature>
<dbReference type="EMBL" id="BDQF01000014">
    <property type="protein sequence ID" value="GAW82952.1"/>
    <property type="molecule type" value="Genomic_DNA"/>
</dbReference>
<feature type="transmembrane region" description="Helical" evidence="7">
    <location>
        <begin position="631"/>
        <end position="655"/>
    </location>
</feature>
<dbReference type="OMA" id="FIMGINN"/>
<dbReference type="PANTHER" id="PTHR23505:SF52">
    <property type="entry name" value="MAJOR FACILITATOR SUPERFAMILY PROTEIN"/>
    <property type="match status" value="1"/>
</dbReference>
<feature type="compositionally biased region" description="Basic and acidic residues" evidence="6">
    <location>
        <begin position="159"/>
        <end position="177"/>
    </location>
</feature>
<dbReference type="InterPro" id="IPR036259">
    <property type="entry name" value="MFS_trans_sf"/>
</dbReference>
<evidence type="ECO:0000256" key="7">
    <source>
        <dbReference type="SAM" id="Phobius"/>
    </source>
</evidence>
<feature type="transmembrane region" description="Helical" evidence="7">
    <location>
        <begin position="819"/>
        <end position="838"/>
    </location>
</feature>
<feature type="transmembrane region" description="Helical" evidence="7">
    <location>
        <begin position="667"/>
        <end position="689"/>
    </location>
</feature>
<evidence type="ECO:0000313" key="8">
    <source>
        <dbReference type="EMBL" id="GAW82952.1"/>
    </source>
</evidence>
<feature type="transmembrane region" description="Helical" evidence="7">
    <location>
        <begin position="727"/>
        <end position="745"/>
    </location>
</feature>
<feature type="transmembrane region" description="Helical" evidence="7">
    <location>
        <begin position="701"/>
        <end position="721"/>
    </location>
</feature>
<dbReference type="SUPFAM" id="SSF103473">
    <property type="entry name" value="MFS general substrate transporter"/>
    <property type="match status" value="1"/>
</dbReference>
<evidence type="ECO:0000256" key="1">
    <source>
        <dbReference type="ARBA" id="ARBA00004141"/>
    </source>
</evidence>
<proteinExistence type="predicted"/>
<evidence type="ECO:0000256" key="3">
    <source>
        <dbReference type="ARBA" id="ARBA00022692"/>
    </source>
</evidence>
<gene>
    <name evidence="8" type="ORF">PGO_132240</name>
</gene>
<dbReference type="OrthoDB" id="440755at2759"/>
<evidence type="ECO:0000256" key="2">
    <source>
        <dbReference type="ARBA" id="ARBA00022448"/>
    </source>
</evidence>
<evidence type="ECO:0000256" key="6">
    <source>
        <dbReference type="SAM" id="MobiDB-lite"/>
    </source>
</evidence>
<dbReference type="GeneID" id="39749690"/>
<keyword evidence="2" id="KW-0813">Transport</keyword>
<feature type="transmembrane region" description="Helical" evidence="7">
    <location>
        <begin position="329"/>
        <end position="349"/>
    </location>
</feature>
<name>A0A1Y1JQ32_PLAGO</name>
<feature type="transmembrane region" description="Helical" evidence="7">
    <location>
        <begin position="765"/>
        <end position="790"/>
    </location>
</feature>
<dbReference type="GO" id="GO:0016020">
    <property type="term" value="C:membrane"/>
    <property type="evidence" value="ECO:0007669"/>
    <property type="project" value="UniProtKB-SubCell"/>
</dbReference>
<keyword evidence="4 7" id="KW-1133">Transmembrane helix</keyword>
<comment type="subcellular location">
    <subcellularLocation>
        <location evidence="1">Membrane</location>
        <topology evidence="1">Multi-pass membrane protein</topology>
    </subcellularLocation>
</comment>
<accession>A0A1Y1JQ32</accession>
<dbReference type="RefSeq" id="XP_028545541.1">
    <property type="nucleotide sequence ID" value="XM_028689740.1"/>
</dbReference>
<feature type="transmembrane region" description="Helical" evidence="7">
    <location>
        <begin position="40"/>
        <end position="59"/>
    </location>
</feature>
<keyword evidence="3 7" id="KW-0812">Transmembrane</keyword>
<feature type="transmembrane region" description="Helical" evidence="7">
    <location>
        <begin position="239"/>
        <end position="257"/>
    </location>
</feature>
<evidence type="ECO:0000256" key="5">
    <source>
        <dbReference type="ARBA" id="ARBA00023136"/>
    </source>
</evidence>
<dbReference type="Proteomes" id="UP000195521">
    <property type="component" value="Unassembled WGS sequence"/>
</dbReference>
<dbReference type="PANTHER" id="PTHR23505">
    <property type="entry name" value="SPINSTER"/>
    <property type="match status" value="1"/>
</dbReference>
<feature type="transmembrane region" description="Helical" evidence="7">
    <location>
        <begin position="297"/>
        <end position="317"/>
    </location>
</feature>
<dbReference type="Gene3D" id="1.20.1250.20">
    <property type="entry name" value="MFS general substrate transporter like domains"/>
    <property type="match status" value="2"/>
</dbReference>
<keyword evidence="9" id="KW-1185">Reference proteome</keyword>
<feature type="compositionally biased region" description="Polar residues" evidence="6">
    <location>
        <begin position="516"/>
        <end position="536"/>
    </location>
</feature>
<dbReference type="InterPro" id="IPR044770">
    <property type="entry name" value="MFS_spinster-like"/>
</dbReference>
<dbReference type="AlphaFoldDB" id="A0A1Y1JQ32"/>
<comment type="caution">
    <text evidence="8">The sequence shown here is derived from an EMBL/GenBank/DDBJ whole genome shotgun (WGS) entry which is preliminary data.</text>
</comment>
<organism evidence="8 9">
    <name type="scientific">Plasmodium gonderi</name>
    <dbReference type="NCBI Taxonomy" id="77519"/>
    <lineage>
        <taxon>Eukaryota</taxon>
        <taxon>Sar</taxon>
        <taxon>Alveolata</taxon>
        <taxon>Apicomplexa</taxon>
        <taxon>Aconoidasida</taxon>
        <taxon>Haemosporida</taxon>
        <taxon>Plasmodiidae</taxon>
        <taxon>Plasmodium</taxon>
        <taxon>Plasmodium (Plasmodium)</taxon>
    </lineage>
</organism>
<feature type="compositionally biased region" description="Basic and acidic residues" evidence="6">
    <location>
        <begin position="129"/>
        <end position="145"/>
    </location>
</feature>
<evidence type="ECO:0000256" key="4">
    <source>
        <dbReference type="ARBA" id="ARBA00022989"/>
    </source>
</evidence>
<reference evidence="9" key="1">
    <citation type="submission" date="2017-04" db="EMBL/GenBank/DDBJ databases">
        <title>Plasmodium gonderi genome.</title>
        <authorList>
            <person name="Arisue N."/>
            <person name="Honma H."/>
            <person name="Kawai S."/>
            <person name="Tougan T."/>
            <person name="Tanabe K."/>
            <person name="Horii T."/>
        </authorList>
    </citation>
    <scope>NUCLEOTIDE SEQUENCE [LARGE SCALE GENOMIC DNA]</scope>
    <source>
        <strain evidence="9">ATCC 30045</strain>
    </source>
</reference>
<feature type="region of interest" description="Disordered" evidence="6">
    <location>
        <begin position="128"/>
        <end position="200"/>
    </location>
</feature>
<feature type="compositionally biased region" description="Low complexity" evidence="6">
    <location>
        <begin position="147"/>
        <end position="158"/>
    </location>
</feature>
<protein>
    <submittedName>
        <fullName evidence="8">Transporter</fullName>
    </submittedName>
</protein>
<evidence type="ECO:0000313" key="9">
    <source>
        <dbReference type="Proteomes" id="UP000195521"/>
    </source>
</evidence>
<keyword evidence="5 7" id="KW-0472">Membrane</keyword>
<feature type="transmembrane region" description="Helical" evidence="7">
    <location>
        <begin position="263"/>
        <end position="285"/>
    </location>
</feature>
<feature type="region of interest" description="Disordered" evidence="6">
    <location>
        <begin position="511"/>
        <end position="544"/>
    </location>
</feature>